<evidence type="ECO:0000313" key="1">
    <source>
        <dbReference type="EMBL" id="AQK70050.1"/>
    </source>
</evidence>
<gene>
    <name evidence="1" type="ORF">ZEAMMB73_Zm00001d016089</name>
</gene>
<dbReference type="EMBL" id="CM000781">
    <property type="protein sequence ID" value="AQK70050.1"/>
    <property type="molecule type" value="Genomic_DNA"/>
</dbReference>
<proteinExistence type="predicted"/>
<dbReference type="AlphaFoldDB" id="A0A1D6H5F3"/>
<sequence length="297" mass="33062">MLVPRILIPIFPICAGDNYCPVPLWERKFCCNAYDIPWKRFCKKKQTIELYKNVMDWDDSGALENFEAAKERFGAKYHGEPFEDPLLDPDMYIDEVDHLCEVDPELVADLDKVPDVDKVVELQLVANLGCGEPVADLVPMGHGELGAIPTPTGWGEQDANLTPTGWGEQDANLAPIGWGEPVANVAPMGWGEPISLTPGTAWEGQTNQTQHSNKWSNNNFGWNSPLDQPQCTLSNWNDNSHGDRSSNNWYQQEVDLGHMPFGTRRNLNGNSRRWIWAACLLGLGGSRMVMVVAAAIV</sequence>
<dbReference type="InParanoid" id="A0A1D6H5F3"/>
<protein>
    <submittedName>
        <fullName evidence="1">Uncharacterized protein</fullName>
    </submittedName>
</protein>
<name>A0A1D6H5F3_MAIZE</name>
<feature type="non-terminal residue" evidence="1">
    <location>
        <position position="297"/>
    </location>
</feature>
<dbReference type="STRING" id="4577.A0A1D6H5F3"/>
<dbReference type="ExpressionAtlas" id="A0A1D6H5F3">
    <property type="expression patterns" value="baseline and differential"/>
</dbReference>
<dbReference type="OMA" id="WGEQDAN"/>
<accession>A0A1D6H5F3</accession>
<dbReference type="PANTHER" id="PTHR34567:SF6">
    <property type="entry name" value="CATHEPSIN PROPEPTIDE INHIBITOR DOMAIN-CONTAINING PROTEIN"/>
    <property type="match status" value="1"/>
</dbReference>
<reference evidence="1" key="1">
    <citation type="submission" date="2015-12" db="EMBL/GenBank/DDBJ databases">
        <title>Update maize B73 reference genome by single molecule sequencing technologies.</title>
        <authorList>
            <consortium name="Maize Genome Sequencing Project"/>
            <person name="Ware D."/>
        </authorList>
    </citation>
    <scope>NUCLEOTIDE SEQUENCE</scope>
    <source>
        <tissue evidence="1">Seedling</tissue>
    </source>
</reference>
<organism evidence="1">
    <name type="scientific">Zea mays</name>
    <name type="common">Maize</name>
    <dbReference type="NCBI Taxonomy" id="4577"/>
    <lineage>
        <taxon>Eukaryota</taxon>
        <taxon>Viridiplantae</taxon>
        <taxon>Streptophyta</taxon>
        <taxon>Embryophyta</taxon>
        <taxon>Tracheophyta</taxon>
        <taxon>Spermatophyta</taxon>
        <taxon>Magnoliopsida</taxon>
        <taxon>Liliopsida</taxon>
        <taxon>Poales</taxon>
        <taxon>Poaceae</taxon>
        <taxon>PACMAD clade</taxon>
        <taxon>Panicoideae</taxon>
        <taxon>Andropogonodae</taxon>
        <taxon>Andropogoneae</taxon>
        <taxon>Tripsacinae</taxon>
        <taxon>Zea</taxon>
    </lineage>
</organism>
<dbReference type="PANTHER" id="PTHR34567">
    <property type="entry name" value="FK506-BINDING-LIKE PROTEIN"/>
    <property type="match status" value="1"/>
</dbReference>